<keyword evidence="2" id="KW-0863">Zinc-finger</keyword>
<dbReference type="InterPro" id="IPR001878">
    <property type="entry name" value="Znf_CCHC"/>
</dbReference>
<feature type="compositionally biased region" description="Basic and acidic residues" evidence="3">
    <location>
        <begin position="13"/>
        <end position="31"/>
    </location>
</feature>
<feature type="compositionally biased region" description="Basic residues" evidence="3">
    <location>
        <begin position="315"/>
        <end position="325"/>
    </location>
</feature>
<feature type="region of interest" description="Disordered" evidence="3">
    <location>
        <begin position="311"/>
        <end position="331"/>
    </location>
</feature>
<evidence type="ECO:0000259" key="4">
    <source>
        <dbReference type="PROSITE" id="PS50158"/>
    </source>
</evidence>
<dbReference type="STRING" id="1314783.A0A165KG43"/>
<dbReference type="GO" id="GO:0003676">
    <property type="term" value="F:nucleic acid binding"/>
    <property type="evidence" value="ECO:0007669"/>
    <property type="project" value="InterPro"/>
</dbReference>
<gene>
    <name evidence="5" type="ORF">DAEQUDRAFT_770933</name>
</gene>
<evidence type="ECO:0000256" key="2">
    <source>
        <dbReference type="PROSITE-ProRule" id="PRU00047"/>
    </source>
</evidence>
<keyword evidence="6" id="KW-1185">Reference proteome</keyword>
<dbReference type="InterPro" id="IPR036875">
    <property type="entry name" value="Znf_CCHC_sf"/>
</dbReference>
<evidence type="ECO:0000313" key="5">
    <source>
        <dbReference type="EMBL" id="KZT63089.1"/>
    </source>
</evidence>
<name>A0A165KG43_9APHY</name>
<dbReference type="AlphaFoldDB" id="A0A165KG43"/>
<evidence type="ECO:0000313" key="6">
    <source>
        <dbReference type="Proteomes" id="UP000076727"/>
    </source>
</evidence>
<feature type="region of interest" description="Disordered" evidence="3">
    <location>
        <begin position="1"/>
        <end position="53"/>
    </location>
</feature>
<dbReference type="SUPFAM" id="SSF57756">
    <property type="entry name" value="Retrovirus zinc finger-like domains"/>
    <property type="match status" value="1"/>
</dbReference>
<dbReference type="PROSITE" id="PS50158">
    <property type="entry name" value="ZF_CCHC"/>
    <property type="match status" value="1"/>
</dbReference>
<keyword evidence="2" id="KW-0479">Metal-binding</keyword>
<keyword evidence="1" id="KW-0507">mRNA processing</keyword>
<protein>
    <recommendedName>
        <fullName evidence="4">CCHC-type domain-containing protein</fullName>
    </recommendedName>
</protein>
<keyword evidence="2" id="KW-0862">Zinc</keyword>
<dbReference type="Gene3D" id="4.10.60.10">
    <property type="entry name" value="Zinc finger, CCHC-type"/>
    <property type="match status" value="1"/>
</dbReference>
<dbReference type="EMBL" id="KV429270">
    <property type="protein sequence ID" value="KZT63089.1"/>
    <property type="molecule type" value="Genomic_DNA"/>
</dbReference>
<proteinExistence type="predicted"/>
<dbReference type="Proteomes" id="UP000076727">
    <property type="component" value="Unassembled WGS sequence"/>
</dbReference>
<organism evidence="5 6">
    <name type="scientific">Daedalea quercina L-15889</name>
    <dbReference type="NCBI Taxonomy" id="1314783"/>
    <lineage>
        <taxon>Eukaryota</taxon>
        <taxon>Fungi</taxon>
        <taxon>Dikarya</taxon>
        <taxon>Basidiomycota</taxon>
        <taxon>Agaricomycotina</taxon>
        <taxon>Agaricomycetes</taxon>
        <taxon>Polyporales</taxon>
        <taxon>Fomitopsis</taxon>
    </lineage>
</organism>
<dbReference type="OrthoDB" id="1166507at2759"/>
<dbReference type="GO" id="GO:0006397">
    <property type="term" value="P:mRNA processing"/>
    <property type="evidence" value="ECO:0007669"/>
    <property type="project" value="UniProtKB-KW"/>
</dbReference>
<evidence type="ECO:0000256" key="1">
    <source>
        <dbReference type="ARBA" id="ARBA00022664"/>
    </source>
</evidence>
<feature type="domain" description="CCHC-type" evidence="4">
    <location>
        <begin position="297"/>
        <end position="312"/>
    </location>
</feature>
<reference evidence="5 6" key="1">
    <citation type="journal article" date="2016" name="Mol. Biol. Evol.">
        <title>Comparative Genomics of Early-Diverging Mushroom-Forming Fungi Provides Insights into the Origins of Lignocellulose Decay Capabilities.</title>
        <authorList>
            <person name="Nagy L.G."/>
            <person name="Riley R."/>
            <person name="Tritt A."/>
            <person name="Adam C."/>
            <person name="Daum C."/>
            <person name="Floudas D."/>
            <person name="Sun H."/>
            <person name="Yadav J.S."/>
            <person name="Pangilinan J."/>
            <person name="Larsson K.H."/>
            <person name="Matsuura K."/>
            <person name="Barry K."/>
            <person name="Labutti K."/>
            <person name="Kuo R."/>
            <person name="Ohm R.A."/>
            <person name="Bhattacharya S.S."/>
            <person name="Shirouzu T."/>
            <person name="Yoshinaga Y."/>
            <person name="Martin F.M."/>
            <person name="Grigoriev I.V."/>
            <person name="Hibbett D.S."/>
        </authorList>
    </citation>
    <scope>NUCLEOTIDE SEQUENCE [LARGE SCALE GENOMIC DNA]</scope>
    <source>
        <strain evidence="5 6">L-15889</strain>
    </source>
</reference>
<dbReference type="GO" id="GO:0008270">
    <property type="term" value="F:zinc ion binding"/>
    <property type="evidence" value="ECO:0007669"/>
    <property type="project" value="UniProtKB-KW"/>
</dbReference>
<sequence>MSSFAEPTDDPDYLEKSDDLATTGDKPEQTNKPELIAEASTLESESDSDSDSDNKMMTIAELQAQINCLSGSTKLDVPKLKGFQGKSDDVGPFIQQVEAYFNATGNGQTDPQQKINYAVLLIDSDSDANYWKDLHYLEEDVVQAQGQHQFDTWEEFKDAFRKAFPIYAEGDKALMTLTGVRQGRTPTMASVPKFRTLAAKAKFTNNAVLAALFKRAVHSDLPGKMLNLENPPSAMAGWYDLVLRLDLCQVYSRGYSGGGEQHSYQNTGRGSGQLNEPMDIDAMAPKECQRHQELGLCFYCHKQGHLFHQCPERDKKRKENPKRRQPSGPAYVQRLFKDLPIEDRAALFEQLSEDF</sequence>
<evidence type="ECO:0000256" key="3">
    <source>
        <dbReference type="SAM" id="MobiDB-lite"/>
    </source>
</evidence>
<accession>A0A165KG43</accession>